<gene>
    <name evidence="8" type="ORF">ATJ78_2219</name>
</gene>
<dbReference type="OrthoDB" id="4332123at2"/>
<name>A0A2A9DZA1_9MICO</name>
<evidence type="ECO:0000256" key="1">
    <source>
        <dbReference type="ARBA" id="ARBA00004651"/>
    </source>
</evidence>
<dbReference type="InterPro" id="IPR050189">
    <property type="entry name" value="MFS_Efflux_Transporters"/>
</dbReference>
<keyword evidence="5 6" id="KW-0472">Membrane</keyword>
<dbReference type="EMBL" id="PDJE01000001">
    <property type="protein sequence ID" value="PFG31259.1"/>
    <property type="molecule type" value="Genomic_DNA"/>
</dbReference>
<dbReference type="AlphaFoldDB" id="A0A2A9DZA1"/>
<evidence type="ECO:0000256" key="6">
    <source>
        <dbReference type="SAM" id="Phobius"/>
    </source>
</evidence>
<proteinExistence type="predicted"/>
<comment type="subcellular location">
    <subcellularLocation>
        <location evidence="1">Cell membrane</location>
        <topology evidence="1">Multi-pass membrane protein</topology>
    </subcellularLocation>
</comment>
<feature type="transmembrane region" description="Helical" evidence="6">
    <location>
        <begin position="250"/>
        <end position="272"/>
    </location>
</feature>
<feature type="transmembrane region" description="Helical" evidence="6">
    <location>
        <begin position="7"/>
        <end position="23"/>
    </location>
</feature>
<dbReference type="GO" id="GO:0022857">
    <property type="term" value="F:transmembrane transporter activity"/>
    <property type="evidence" value="ECO:0007669"/>
    <property type="project" value="InterPro"/>
</dbReference>
<dbReference type="PANTHER" id="PTHR43124:SF3">
    <property type="entry name" value="CHLORAMPHENICOL EFFLUX PUMP RV0191"/>
    <property type="match status" value="1"/>
</dbReference>
<evidence type="ECO:0000256" key="4">
    <source>
        <dbReference type="ARBA" id="ARBA00022989"/>
    </source>
</evidence>
<dbReference type="InterPro" id="IPR020846">
    <property type="entry name" value="MFS_dom"/>
</dbReference>
<dbReference type="InterPro" id="IPR011701">
    <property type="entry name" value="MFS"/>
</dbReference>
<feature type="transmembrane region" description="Helical" evidence="6">
    <location>
        <begin position="43"/>
        <end position="63"/>
    </location>
</feature>
<evidence type="ECO:0000256" key="2">
    <source>
        <dbReference type="ARBA" id="ARBA00022475"/>
    </source>
</evidence>
<evidence type="ECO:0000313" key="9">
    <source>
        <dbReference type="Proteomes" id="UP000221369"/>
    </source>
</evidence>
<dbReference type="GO" id="GO:0005886">
    <property type="term" value="C:plasma membrane"/>
    <property type="evidence" value="ECO:0007669"/>
    <property type="project" value="UniProtKB-SubCell"/>
</dbReference>
<evidence type="ECO:0000256" key="3">
    <source>
        <dbReference type="ARBA" id="ARBA00022692"/>
    </source>
</evidence>
<accession>A0A2A9DZA1</accession>
<feature type="transmembrane region" description="Helical" evidence="6">
    <location>
        <begin position="75"/>
        <end position="94"/>
    </location>
</feature>
<feature type="transmembrane region" description="Helical" evidence="6">
    <location>
        <begin position="386"/>
        <end position="407"/>
    </location>
</feature>
<dbReference type="Pfam" id="PF07690">
    <property type="entry name" value="MFS_1"/>
    <property type="match status" value="1"/>
</dbReference>
<dbReference type="RefSeq" id="WP_098407630.1">
    <property type="nucleotide sequence ID" value="NZ_PDJE01000001.1"/>
</dbReference>
<dbReference type="SUPFAM" id="SSF103473">
    <property type="entry name" value="MFS general substrate transporter"/>
    <property type="match status" value="1"/>
</dbReference>
<protein>
    <submittedName>
        <fullName evidence="8">Putative MFS family arabinose efflux permease</fullName>
    </submittedName>
</protein>
<feature type="domain" description="Major facilitator superfamily (MFS) profile" evidence="7">
    <location>
        <begin position="9"/>
        <end position="412"/>
    </location>
</feature>
<keyword evidence="4 6" id="KW-1133">Transmembrane helix</keyword>
<keyword evidence="9" id="KW-1185">Reference proteome</keyword>
<feature type="transmembrane region" description="Helical" evidence="6">
    <location>
        <begin position="217"/>
        <end position="238"/>
    </location>
</feature>
<feature type="transmembrane region" description="Helical" evidence="6">
    <location>
        <begin position="344"/>
        <end position="366"/>
    </location>
</feature>
<dbReference type="CDD" id="cd06174">
    <property type="entry name" value="MFS"/>
    <property type="match status" value="1"/>
</dbReference>
<dbReference type="Proteomes" id="UP000221369">
    <property type="component" value="Unassembled WGS sequence"/>
</dbReference>
<reference evidence="8 9" key="1">
    <citation type="submission" date="2017-10" db="EMBL/GenBank/DDBJ databases">
        <title>Sequencing the genomes of 1000 actinobacteria strains.</title>
        <authorList>
            <person name="Klenk H.-P."/>
        </authorList>
    </citation>
    <scope>NUCLEOTIDE SEQUENCE [LARGE SCALE GENOMIC DNA]</scope>
    <source>
        <strain evidence="8 9">DSM 21798</strain>
    </source>
</reference>
<organism evidence="8 9">
    <name type="scientific">Paramicrobacterium agarici</name>
    <dbReference type="NCBI Taxonomy" id="630514"/>
    <lineage>
        <taxon>Bacteria</taxon>
        <taxon>Bacillati</taxon>
        <taxon>Actinomycetota</taxon>
        <taxon>Actinomycetes</taxon>
        <taxon>Micrococcales</taxon>
        <taxon>Microbacteriaceae</taxon>
        <taxon>Paramicrobacterium</taxon>
    </lineage>
</organism>
<dbReference type="Gene3D" id="1.20.1250.20">
    <property type="entry name" value="MFS general substrate transporter like domains"/>
    <property type="match status" value="2"/>
</dbReference>
<evidence type="ECO:0000256" key="5">
    <source>
        <dbReference type="ARBA" id="ARBA00023136"/>
    </source>
</evidence>
<keyword evidence="3 6" id="KW-0812">Transmembrane</keyword>
<comment type="caution">
    <text evidence="8">The sequence shown here is derived from an EMBL/GenBank/DDBJ whole genome shotgun (WGS) entry which is preliminary data.</text>
</comment>
<feature type="transmembrane region" description="Helical" evidence="6">
    <location>
        <begin position="308"/>
        <end position="332"/>
    </location>
</feature>
<feature type="transmembrane region" description="Helical" evidence="6">
    <location>
        <begin position="284"/>
        <end position="302"/>
    </location>
</feature>
<dbReference type="PANTHER" id="PTHR43124">
    <property type="entry name" value="PURINE EFFLUX PUMP PBUE"/>
    <property type="match status" value="1"/>
</dbReference>
<dbReference type="InterPro" id="IPR036259">
    <property type="entry name" value="MFS_trans_sf"/>
</dbReference>
<dbReference type="PROSITE" id="PS50850">
    <property type="entry name" value="MFS"/>
    <property type="match status" value="1"/>
</dbReference>
<sequence>MNSRRSWIIFVVGVAAYVVAILQRSTLGVSGVAAVERFDITAAALSSLAVVQLVVYAAMQIPIGLLIDRWGPRRLLVLGLILISLGQAVLAVAPDLSIAALGRVCVGIGDAGIFVSVLRLVNYWFSGPIVPSLSQWTGNIGQLGQVLSAVPFAALLNTVGWESAYLAAASLGVLMLIVVFICIADRPVDDSTGPVQRSWGSSLDILLDSLKRPGTRLGFWAHFITQSSGTVFSLLWGYPFMVFALGIPESAAAALLLVIVFSGVVFGPILGVLTARFPTRRSNLVLGVVSVMGIVWTTFLAWPGHPPMWLLIVLLISMGIGGPGSLIGFDFARTFNHSRALGSANGIVNVGGFLASFTMMFVIGFVLDVLSAGATSPDETYSLSSFKIAFLVQYIVIGFGVVMLFLARRTTRSRLAEQEGIKVAPLWVALVRWMRRDRS</sequence>
<evidence type="ECO:0000313" key="8">
    <source>
        <dbReference type="EMBL" id="PFG31259.1"/>
    </source>
</evidence>
<feature type="transmembrane region" description="Helical" evidence="6">
    <location>
        <begin position="165"/>
        <end position="184"/>
    </location>
</feature>
<keyword evidence="2" id="KW-1003">Cell membrane</keyword>
<evidence type="ECO:0000259" key="7">
    <source>
        <dbReference type="PROSITE" id="PS50850"/>
    </source>
</evidence>